<keyword evidence="3" id="KW-0547">Nucleotide-binding</keyword>
<accession>A0A5P1X6G8</accession>
<dbReference type="Pfam" id="PF00664">
    <property type="entry name" value="ABC_membrane"/>
    <property type="match status" value="1"/>
</dbReference>
<dbReference type="PANTHER" id="PTHR24221:SF653">
    <property type="entry name" value="TRANSPORT ATP-BINDING PROTEIN CYDC"/>
    <property type="match status" value="1"/>
</dbReference>
<sequence length="535" mass="59700">MKLLSRLLKNAGSLNFILGASILAGIVATLLQVSIIGLGFVTFMTRLADFPWALLLVLAICAGIFRFEEQYLGHLVAFKILSKFRNLTYQKIMKLAPAKLDGQHSSDLLKLLVQDIEQIEIFYAHTLSPIVIAIIVSIIQVIGFWIVKPSLGVVALIAYLVMGMVLPLISSRTMKKSASELSQSELTNQRLMSEMVNGKFELQQYQAVNKQTDKINAATADYWQINQTKVAKQERQGILMQLVLVVSLLVFLLVALKTSSSFVAVLVFPFTFSRVLALASLPGSLSGGLLAAKNLFGLFDEQPEVTDQGEHQISEINQIDLHDTTFAYPSRPTDEVLSHVNLKIQQTERIGLIGKSGEGKSTIVKLIMRWYEAQSGTVQLNDINNEEIALNNQRSLINYVSQNAQIFATTIRENLVLRDNEIQDDRIWNVLKWVHLDEIIRNLPDQLDTEISDSKRTLSAGEIQRLELARALLNPSSLLVLDEPTSNLDVLNEAIILNAVKQYYHGTVVIVTHRMSTLAICDRVLRLNQGQLEPA</sequence>
<evidence type="ECO:0000256" key="7">
    <source>
        <dbReference type="SAM" id="Phobius"/>
    </source>
</evidence>
<dbReference type="InterPro" id="IPR039421">
    <property type="entry name" value="Type_1_exporter"/>
</dbReference>
<reference evidence="10 11" key="1">
    <citation type="submission" date="2019-09" db="EMBL/GenBank/DDBJ databases">
        <title>Complete Genome Sequence of Lactobacillus nenjiangensis SH-Y15, isolated from sauerkraut.</title>
        <authorList>
            <person name="Yang H."/>
        </authorList>
    </citation>
    <scope>NUCLEOTIDE SEQUENCE [LARGE SCALE GENOMIC DNA]</scope>
    <source>
        <strain evidence="10 11">SH-Y15</strain>
    </source>
</reference>
<dbReference type="EMBL" id="CP043939">
    <property type="protein sequence ID" value="QER68061.1"/>
    <property type="molecule type" value="Genomic_DNA"/>
</dbReference>
<dbReference type="PANTHER" id="PTHR24221">
    <property type="entry name" value="ATP-BINDING CASSETTE SUB-FAMILY B"/>
    <property type="match status" value="1"/>
</dbReference>
<feature type="transmembrane region" description="Helical" evidence="7">
    <location>
        <begin position="50"/>
        <end position="67"/>
    </location>
</feature>
<feature type="transmembrane region" description="Helical" evidence="7">
    <location>
        <begin position="151"/>
        <end position="169"/>
    </location>
</feature>
<feature type="transmembrane region" description="Helical" evidence="7">
    <location>
        <begin position="12"/>
        <end position="44"/>
    </location>
</feature>
<feature type="transmembrane region" description="Helical" evidence="7">
    <location>
        <begin position="238"/>
        <end position="256"/>
    </location>
</feature>
<keyword evidence="11" id="KW-1185">Reference proteome</keyword>
<dbReference type="CDD" id="cd03228">
    <property type="entry name" value="ABCC_MRP_Like"/>
    <property type="match status" value="1"/>
</dbReference>
<evidence type="ECO:0000259" key="8">
    <source>
        <dbReference type="PROSITE" id="PS50893"/>
    </source>
</evidence>
<keyword evidence="2 7" id="KW-0812">Transmembrane</keyword>
<dbReference type="GO" id="GO:0034040">
    <property type="term" value="F:ATPase-coupled lipid transmembrane transporter activity"/>
    <property type="evidence" value="ECO:0007669"/>
    <property type="project" value="TreeGrafter"/>
</dbReference>
<protein>
    <submittedName>
        <fullName evidence="10">ABC transporter ATP-binding protein</fullName>
    </submittedName>
</protein>
<dbReference type="RefSeq" id="WP_150204419.1">
    <property type="nucleotide sequence ID" value="NZ_CP043939.1"/>
</dbReference>
<feature type="transmembrane region" description="Helical" evidence="7">
    <location>
        <begin position="121"/>
        <end position="145"/>
    </location>
</feature>
<evidence type="ECO:0000256" key="5">
    <source>
        <dbReference type="ARBA" id="ARBA00022989"/>
    </source>
</evidence>
<feature type="domain" description="ABC transporter" evidence="8">
    <location>
        <begin position="319"/>
        <end position="535"/>
    </location>
</feature>
<keyword evidence="4 10" id="KW-0067">ATP-binding</keyword>
<keyword evidence="5 7" id="KW-1133">Transmembrane helix</keyword>
<dbReference type="SUPFAM" id="SSF90123">
    <property type="entry name" value="ABC transporter transmembrane region"/>
    <property type="match status" value="1"/>
</dbReference>
<dbReference type="PROSITE" id="PS50929">
    <property type="entry name" value="ABC_TM1F"/>
    <property type="match status" value="1"/>
</dbReference>
<dbReference type="InterPro" id="IPR017871">
    <property type="entry name" value="ABC_transporter-like_CS"/>
</dbReference>
<dbReference type="SUPFAM" id="SSF52540">
    <property type="entry name" value="P-loop containing nucleoside triphosphate hydrolases"/>
    <property type="match status" value="1"/>
</dbReference>
<dbReference type="GO" id="GO:0005524">
    <property type="term" value="F:ATP binding"/>
    <property type="evidence" value="ECO:0007669"/>
    <property type="project" value="UniProtKB-KW"/>
</dbReference>
<dbReference type="GO" id="GO:0140359">
    <property type="term" value="F:ABC-type transporter activity"/>
    <property type="evidence" value="ECO:0007669"/>
    <property type="project" value="InterPro"/>
</dbReference>
<dbReference type="SMART" id="SM00382">
    <property type="entry name" value="AAA"/>
    <property type="match status" value="1"/>
</dbReference>
<dbReference type="GO" id="GO:0005886">
    <property type="term" value="C:plasma membrane"/>
    <property type="evidence" value="ECO:0007669"/>
    <property type="project" value="UniProtKB-SubCell"/>
</dbReference>
<dbReference type="AlphaFoldDB" id="A0A5P1X6G8"/>
<dbReference type="Pfam" id="PF00005">
    <property type="entry name" value="ABC_tran"/>
    <property type="match status" value="1"/>
</dbReference>
<dbReference type="KEGG" id="lnn:F0161_09530"/>
<dbReference type="InterPro" id="IPR027417">
    <property type="entry name" value="P-loop_NTPase"/>
</dbReference>
<gene>
    <name evidence="10" type="ORF">F0161_09530</name>
</gene>
<dbReference type="PROSITE" id="PS00211">
    <property type="entry name" value="ABC_TRANSPORTER_1"/>
    <property type="match status" value="1"/>
</dbReference>
<evidence type="ECO:0000256" key="2">
    <source>
        <dbReference type="ARBA" id="ARBA00022692"/>
    </source>
</evidence>
<comment type="subcellular location">
    <subcellularLocation>
        <location evidence="1">Cell membrane</location>
        <topology evidence="1">Multi-pass membrane protein</topology>
    </subcellularLocation>
</comment>
<name>A0A5P1X6G8_9LACO</name>
<dbReference type="InterPro" id="IPR036640">
    <property type="entry name" value="ABC1_TM_sf"/>
</dbReference>
<dbReference type="InterPro" id="IPR003593">
    <property type="entry name" value="AAA+_ATPase"/>
</dbReference>
<evidence type="ECO:0000313" key="10">
    <source>
        <dbReference type="EMBL" id="QER68061.1"/>
    </source>
</evidence>
<dbReference type="Gene3D" id="1.20.1560.10">
    <property type="entry name" value="ABC transporter type 1, transmembrane domain"/>
    <property type="match status" value="1"/>
</dbReference>
<dbReference type="Proteomes" id="UP000325295">
    <property type="component" value="Chromosome"/>
</dbReference>
<evidence type="ECO:0000259" key="9">
    <source>
        <dbReference type="PROSITE" id="PS50929"/>
    </source>
</evidence>
<proteinExistence type="predicted"/>
<evidence type="ECO:0000256" key="1">
    <source>
        <dbReference type="ARBA" id="ARBA00004651"/>
    </source>
</evidence>
<organism evidence="10 11">
    <name type="scientific">Paucilactobacillus nenjiangensis</name>
    <dbReference type="NCBI Taxonomy" id="1296540"/>
    <lineage>
        <taxon>Bacteria</taxon>
        <taxon>Bacillati</taxon>
        <taxon>Bacillota</taxon>
        <taxon>Bacilli</taxon>
        <taxon>Lactobacillales</taxon>
        <taxon>Lactobacillaceae</taxon>
        <taxon>Paucilactobacillus</taxon>
    </lineage>
</organism>
<dbReference type="GO" id="GO:0016887">
    <property type="term" value="F:ATP hydrolysis activity"/>
    <property type="evidence" value="ECO:0007669"/>
    <property type="project" value="InterPro"/>
</dbReference>
<evidence type="ECO:0000256" key="4">
    <source>
        <dbReference type="ARBA" id="ARBA00022840"/>
    </source>
</evidence>
<dbReference type="InterPro" id="IPR003439">
    <property type="entry name" value="ABC_transporter-like_ATP-bd"/>
</dbReference>
<dbReference type="InterPro" id="IPR011527">
    <property type="entry name" value="ABC1_TM_dom"/>
</dbReference>
<keyword evidence="6 7" id="KW-0472">Membrane</keyword>
<dbReference type="Gene3D" id="3.40.50.300">
    <property type="entry name" value="P-loop containing nucleotide triphosphate hydrolases"/>
    <property type="match status" value="1"/>
</dbReference>
<evidence type="ECO:0000313" key="11">
    <source>
        <dbReference type="Proteomes" id="UP000325295"/>
    </source>
</evidence>
<feature type="domain" description="ABC transmembrane type-1" evidence="9">
    <location>
        <begin position="16"/>
        <end position="255"/>
    </location>
</feature>
<dbReference type="OrthoDB" id="9762778at2"/>
<dbReference type="PROSITE" id="PS50893">
    <property type="entry name" value="ABC_TRANSPORTER_2"/>
    <property type="match status" value="1"/>
</dbReference>
<evidence type="ECO:0000256" key="3">
    <source>
        <dbReference type="ARBA" id="ARBA00022741"/>
    </source>
</evidence>
<evidence type="ECO:0000256" key="6">
    <source>
        <dbReference type="ARBA" id="ARBA00023136"/>
    </source>
</evidence>